<protein>
    <recommendedName>
        <fullName evidence="3">RING-type domain-containing protein</fullName>
    </recommendedName>
</protein>
<feature type="domain" description="RING-type" evidence="3">
    <location>
        <begin position="132"/>
        <end position="177"/>
    </location>
</feature>
<reference evidence="5" key="1">
    <citation type="submission" date="2017-03" db="EMBL/GenBank/DDBJ databases">
        <title>Genomes of endolithic fungi from Antarctica.</title>
        <authorList>
            <person name="Coleine C."/>
            <person name="Masonjones S."/>
            <person name="Stajich J.E."/>
        </authorList>
    </citation>
    <scope>NUCLEOTIDE SEQUENCE [LARGE SCALE GENOMIC DNA]</scope>
    <source>
        <strain evidence="5">CCFEE 5527</strain>
    </source>
</reference>
<dbReference type="PROSITE" id="PS50089">
    <property type="entry name" value="ZF_RING_2"/>
    <property type="match status" value="1"/>
</dbReference>
<evidence type="ECO:0000256" key="2">
    <source>
        <dbReference type="SAM" id="MobiDB-lite"/>
    </source>
</evidence>
<keyword evidence="1" id="KW-0863">Zinc-finger</keyword>
<keyword evidence="1" id="KW-0862">Zinc</keyword>
<dbReference type="Gene3D" id="3.30.40.10">
    <property type="entry name" value="Zinc/RING finger domain, C3HC4 (zinc finger)"/>
    <property type="match status" value="1"/>
</dbReference>
<dbReference type="InParanoid" id="A0A1V8TIQ4"/>
<evidence type="ECO:0000259" key="3">
    <source>
        <dbReference type="PROSITE" id="PS50089"/>
    </source>
</evidence>
<feature type="region of interest" description="Disordered" evidence="2">
    <location>
        <begin position="9"/>
        <end position="29"/>
    </location>
</feature>
<dbReference type="InterPro" id="IPR013083">
    <property type="entry name" value="Znf_RING/FYVE/PHD"/>
</dbReference>
<evidence type="ECO:0000256" key="1">
    <source>
        <dbReference type="PROSITE-ProRule" id="PRU00175"/>
    </source>
</evidence>
<dbReference type="OrthoDB" id="8062037at2759"/>
<dbReference type="AlphaFoldDB" id="A0A1V8TIQ4"/>
<dbReference type="SUPFAM" id="SSF57850">
    <property type="entry name" value="RING/U-box"/>
    <property type="match status" value="1"/>
</dbReference>
<evidence type="ECO:0000313" key="4">
    <source>
        <dbReference type="EMBL" id="OQO11263.1"/>
    </source>
</evidence>
<comment type="caution">
    <text evidence="4">The sequence shown here is derived from an EMBL/GenBank/DDBJ whole genome shotgun (WGS) entry which is preliminary data.</text>
</comment>
<keyword evidence="5" id="KW-1185">Reference proteome</keyword>
<feature type="region of interest" description="Disordered" evidence="2">
    <location>
        <begin position="185"/>
        <end position="204"/>
    </location>
</feature>
<dbReference type="Pfam" id="PF13639">
    <property type="entry name" value="zf-RING_2"/>
    <property type="match status" value="1"/>
</dbReference>
<dbReference type="EMBL" id="NAJO01000007">
    <property type="protein sequence ID" value="OQO11263.1"/>
    <property type="molecule type" value="Genomic_DNA"/>
</dbReference>
<dbReference type="GO" id="GO:0008270">
    <property type="term" value="F:zinc ion binding"/>
    <property type="evidence" value="ECO:0007669"/>
    <property type="project" value="UniProtKB-KW"/>
</dbReference>
<sequence length="204" mass="22739">MPAILMPSCIEHGIKPPTTPQPPPRRPDLSTFFSALSQVDTSGSRQPQNANSIPLPTDVSAAYRLLANAFDMMRGGGSSASNLPHDELMESLISSLMENAEHPPAEVQGVPDEFISELERVPKGKLTEDMSCPICGNPFLDDKFPLVVRLPCHKDHLFDLECIEPWLKLQPTCPLDRKTIWKKKEAPKKENLEDGEEEFDDMYA</sequence>
<dbReference type="FunCoup" id="A0A1V8TIQ4">
    <property type="interactions" value="4"/>
</dbReference>
<dbReference type="InterPro" id="IPR001841">
    <property type="entry name" value="Znf_RING"/>
</dbReference>
<gene>
    <name evidence="4" type="ORF">B0A48_05519</name>
</gene>
<keyword evidence="1" id="KW-0479">Metal-binding</keyword>
<evidence type="ECO:0000313" key="5">
    <source>
        <dbReference type="Proteomes" id="UP000192596"/>
    </source>
</evidence>
<dbReference type="STRING" id="1507870.A0A1V8TIQ4"/>
<accession>A0A1V8TIQ4</accession>
<name>A0A1V8TIQ4_9PEZI</name>
<organism evidence="4 5">
    <name type="scientific">Cryoendolithus antarcticus</name>
    <dbReference type="NCBI Taxonomy" id="1507870"/>
    <lineage>
        <taxon>Eukaryota</taxon>
        <taxon>Fungi</taxon>
        <taxon>Dikarya</taxon>
        <taxon>Ascomycota</taxon>
        <taxon>Pezizomycotina</taxon>
        <taxon>Dothideomycetes</taxon>
        <taxon>Dothideomycetidae</taxon>
        <taxon>Cladosporiales</taxon>
        <taxon>Cladosporiaceae</taxon>
        <taxon>Cryoendolithus</taxon>
    </lineage>
</organism>
<proteinExistence type="predicted"/>
<feature type="compositionally biased region" description="Acidic residues" evidence="2">
    <location>
        <begin position="193"/>
        <end position="204"/>
    </location>
</feature>
<dbReference type="Proteomes" id="UP000192596">
    <property type="component" value="Unassembled WGS sequence"/>
</dbReference>